<keyword evidence="2 4" id="KW-0560">Oxidoreductase</keyword>
<dbReference type="InterPro" id="IPR036291">
    <property type="entry name" value="NAD(P)-bd_dom_sf"/>
</dbReference>
<evidence type="ECO:0000259" key="5">
    <source>
        <dbReference type="Pfam" id="PF00389"/>
    </source>
</evidence>
<evidence type="ECO:0000313" key="8">
    <source>
        <dbReference type="Proteomes" id="UP001218788"/>
    </source>
</evidence>
<gene>
    <name evidence="7" type="ORF">OIK42_00500</name>
</gene>
<protein>
    <submittedName>
        <fullName evidence="7">D-2-hydroxyacid dehydrogenase</fullName>
    </submittedName>
</protein>
<evidence type="ECO:0000256" key="2">
    <source>
        <dbReference type="ARBA" id="ARBA00023002"/>
    </source>
</evidence>
<dbReference type="Pfam" id="PF02826">
    <property type="entry name" value="2-Hacid_dh_C"/>
    <property type="match status" value="1"/>
</dbReference>
<dbReference type="InterPro" id="IPR006139">
    <property type="entry name" value="D-isomer_2_OHA_DH_cat_dom"/>
</dbReference>
<dbReference type="EMBL" id="JAQQXP010000001">
    <property type="protein sequence ID" value="MDC8829226.1"/>
    <property type="molecule type" value="Genomic_DNA"/>
</dbReference>
<dbReference type="SUPFAM" id="SSF52283">
    <property type="entry name" value="Formate/glycerate dehydrogenase catalytic domain-like"/>
    <property type="match status" value="1"/>
</dbReference>
<name>A0ABT5KY97_9ALTE</name>
<dbReference type="InterPro" id="IPR050418">
    <property type="entry name" value="D-iso_2-hydroxyacid_DH_PdxB"/>
</dbReference>
<feature type="domain" description="D-isomer specific 2-hydroxyacid dehydrogenase catalytic" evidence="5">
    <location>
        <begin position="20"/>
        <end position="308"/>
    </location>
</feature>
<accession>A0ABT5KY97</accession>
<dbReference type="CDD" id="cd12162">
    <property type="entry name" value="2-Hacid_dh_4"/>
    <property type="match status" value="1"/>
</dbReference>
<dbReference type="SUPFAM" id="SSF51735">
    <property type="entry name" value="NAD(P)-binding Rossmann-fold domains"/>
    <property type="match status" value="1"/>
</dbReference>
<feature type="domain" description="D-isomer specific 2-hydroxyacid dehydrogenase NAD-binding" evidence="6">
    <location>
        <begin position="107"/>
        <end position="284"/>
    </location>
</feature>
<evidence type="ECO:0000313" key="7">
    <source>
        <dbReference type="EMBL" id="MDC8829226.1"/>
    </source>
</evidence>
<dbReference type="PANTHER" id="PTHR43761:SF1">
    <property type="entry name" value="D-ISOMER SPECIFIC 2-HYDROXYACID DEHYDROGENASE CATALYTIC DOMAIN-CONTAINING PROTEIN-RELATED"/>
    <property type="match status" value="1"/>
</dbReference>
<dbReference type="InterPro" id="IPR029753">
    <property type="entry name" value="D-isomer_DH_CS"/>
</dbReference>
<dbReference type="PANTHER" id="PTHR43761">
    <property type="entry name" value="D-ISOMER SPECIFIC 2-HYDROXYACID DEHYDROGENASE FAMILY PROTEIN (AFU_ORTHOLOGUE AFUA_1G13630)"/>
    <property type="match status" value="1"/>
</dbReference>
<reference evidence="7 8" key="1">
    <citation type="submission" date="2022-10" db="EMBL/GenBank/DDBJ databases">
        <title>Alteromonas sp. chi3 Genome sequencing.</title>
        <authorList>
            <person name="Park S."/>
        </authorList>
    </citation>
    <scope>NUCLEOTIDE SEQUENCE [LARGE SCALE GENOMIC DNA]</scope>
    <source>
        <strain evidence="8">chi3</strain>
    </source>
</reference>
<dbReference type="InterPro" id="IPR006140">
    <property type="entry name" value="D-isomer_DH_NAD-bd"/>
</dbReference>
<dbReference type="RefSeq" id="WP_273637597.1">
    <property type="nucleotide sequence ID" value="NZ_JAQQXP010000001.1"/>
</dbReference>
<dbReference type="Gene3D" id="3.40.50.720">
    <property type="entry name" value="NAD(P)-binding Rossmann-like Domain"/>
    <property type="match status" value="2"/>
</dbReference>
<keyword evidence="8" id="KW-1185">Reference proteome</keyword>
<evidence type="ECO:0000256" key="3">
    <source>
        <dbReference type="ARBA" id="ARBA00023027"/>
    </source>
</evidence>
<sequence>MRAVLLDGDSLGNDLSLNEFKHLPVELTIYPATQPHQVAQRIQDADIILVNKVVLSADTLRQVKQLKYVGVLATGMNNVDTAYCRQAGITVTNVDGYGTDAVVQHALMLLLNLATSFVPTHQQVQQGDWSRSPFFCLLDQPVMELAGKHLVIVGYGTLGKRFATLARALGMQVSVAARPGTEVKGRESLDALLPQADVISLHCQLSAETDKLINAERLAAMRPTALLINTARGGLIDEPALLAALKGGQIGGAGLDSLTVEPPPANHPLLNVKLPNLLITPHSAWTAKESRQRLVKMAAGQLETFLRDTA</sequence>
<evidence type="ECO:0000256" key="1">
    <source>
        <dbReference type="ARBA" id="ARBA00005854"/>
    </source>
</evidence>
<evidence type="ECO:0000256" key="4">
    <source>
        <dbReference type="RuleBase" id="RU003719"/>
    </source>
</evidence>
<comment type="similarity">
    <text evidence="1 4">Belongs to the D-isomer specific 2-hydroxyacid dehydrogenase family.</text>
</comment>
<dbReference type="Proteomes" id="UP001218788">
    <property type="component" value="Unassembled WGS sequence"/>
</dbReference>
<dbReference type="PROSITE" id="PS00671">
    <property type="entry name" value="D_2_HYDROXYACID_DH_3"/>
    <property type="match status" value="1"/>
</dbReference>
<proteinExistence type="inferred from homology"/>
<keyword evidence="3" id="KW-0520">NAD</keyword>
<organism evidence="7 8">
    <name type="scientific">Alteromonas gilva</name>
    <dbReference type="NCBI Taxonomy" id="2987522"/>
    <lineage>
        <taxon>Bacteria</taxon>
        <taxon>Pseudomonadati</taxon>
        <taxon>Pseudomonadota</taxon>
        <taxon>Gammaproteobacteria</taxon>
        <taxon>Alteromonadales</taxon>
        <taxon>Alteromonadaceae</taxon>
        <taxon>Alteromonas/Salinimonas group</taxon>
        <taxon>Alteromonas</taxon>
    </lineage>
</organism>
<evidence type="ECO:0000259" key="6">
    <source>
        <dbReference type="Pfam" id="PF02826"/>
    </source>
</evidence>
<comment type="caution">
    <text evidence="7">The sequence shown here is derived from an EMBL/GenBank/DDBJ whole genome shotgun (WGS) entry which is preliminary data.</text>
</comment>
<dbReference type="Pfam" id="PF00389">
    <property type="entry name" value="2-Hacid_dh"/>
    <property type="match status" value="1"/>
</dbReference>